<name>A0A8S5RGB0_9VIRU</name>
<dbReference type="EMBL" id="BK059102">
    <property type="protein sequence ID" value="DAE30109.1"/>
    <property type="molecule type" value="Genomic_DNA"/>
</dbReference>
<proteinExistence type="predicted"/>
<evidence type="ECO:0000313" key="1">
    <source>
        <dbReference type="EMBL" id="DAE30109.1"/>
    </source>
</evidence>
<accession>A0A8S5RGB0</accession>
<organism evidence="1">
    <name type="scientific">virus sp. ctQmo6</name>
    <dbReference type="NCBI Taxonomy" id="2827990"/>
    <lineage>
        <taxon>Viruses</taxon>
    </lineage>
</organism>
<sequence>MKVKMGLSQKSIQEAIKQIEKYKSDINRKCEEYVDRLAKIGERVAIQAINESPIGNQITISIDREPSKMGCKAVLIATGKVHEVKDRDPFYTVLAVEFGAGIHYNPEPNPKANDMGYGVGTYPGQIHAFEDGWYYLGEDNKWHYSRGIKATMPIYKASMEIISQYEKIFKEVFS</sequence>
<reference evidence="1" key="1">
    <citation type="journal article" date="2021" name="Proc. Natl. Acad. Sci. U.S.A.">
        <title>A Catalog of Tens of Thousands of Viruses from Human Metagenomes Reveals Hidden Associations with Chronic Diseases.</title>
        <authorList>
            <person name="Tisza M.J."/>
            <person name="Buck C.B."/>
        </authorList>
    </citation>
    <scope>NUCLEOTIDE SEQUENCE</scope>
    <source>
        <strain evidence="1">CtQmo6</strain>
    </source>
</reference>
<protein>
    <submittedName>
        <fullName evidence="1">Uncharacterized protein</fullName>
    </submittedName>
</protein>